<accession>A0A073J617</accession>
<evidence type="ECO:0008006" key="4">
    <source>
        <dbReference type="Google" id="ProtNLM"/>
    </source>
</evidence>
<evidence type="ECO:0000313" key="3">
    <source>
        <dbReference type="Proteomes" id="UP000027746"/>
    </source>
</evidence>
<evidence type="ECO:0000256" key="1">
    <source>
        <dbReference type="SAM" id="MobiDB-lite"/>
    </source>
</evidence>
<dbReference type="RefSeq" id="WP_224769732.1">
    <property type="nucleotide sequence ID" value="NZ_CP054599.1"/>
</dbReference>
<organism evidence="2 3">
    <name type="scientific">Pseudosulfitobacter pseudonitzschiae</name>
    <dbReference type="NCBI Taxonomy" id="1402135"/>
    <lineage>
        <taxon>Bacteria</taxon>
        <taxon>Pseudomonadati</taxon>
        <taxon>Pseudomonadota</taxon>
        <taxon>Alphaproteobacteria</taxon>
        <taxon>Rhodobacterales</taxon>
        <taxon>Roseobacteraceae</taxon>
        <taxon>Pseudosulfitobacter</taxon>
    </lineage>
</organism>
<sequence>MQSKFTTATLFTLFRSIRYRSSSHLAFDGVVDTKGSSARPHPAEEPPVSPALSIPSPDPTGEERACDMYQTAGQRLARQEDWPGVSRAIRDAEAAATRTPGGMPVADLMAFGARADVVHAAEHALLSGRPAKDAPLLDGIIALEEVLAEFPDDFVIATVVALAHIDIGWAWRGTGWAVEVPLRNREAFDAHFDRARDILENFPSKDIPSPLLASAHCAVLSGLPTDTNRLIAAYEALIDMDPLNARTYRNMGTHLLPRWHGSVQDLEVQARRMASRSQAIWGAGGYTWVMLDAIALDDAACSQLDIAFFIEGLHDILTRRSDQHTVNLLAAYCANTMGMTLDASDEVAFVRGQIADCAKWIIRQHLTELHPMIWAHAARGFDNNLRVRCPDRFAAAGAADAHRILCDMFRRELSQGKRVVFTDRGAQLEPV</sequence>
<evidence type="ECO:0000313" key="2">
    <source>
        <dbReference type="EMBL" id="KEJ98043.1"/>
    </source>
</evidence>
<feature type="region of interest" description="Disordered" evidence="1">
    <location>
        <begin position="33"/>
        <end position="63"/>
    </location>
</feature>
<proteinExistence type="predicted"/>
<keyword evidence="3" id="KW-1185">Reference proteome</keyword>
<name>A0A073J617_9RHOB</name>
<reference evidence="2 3" key="1">
    <citation type="submission" date="2014-01" db="EMBL/GenBank/DDBJ databases">
        <title>Sulfitobacter sp. H3 (MCCC 1A00686) Genome Sequencing.</title>
        <authorList>
            <person name="Lai Q."/>
            <person name="Hong Z."/>
        </authorList>
    </citation>
    <scope>NUCLEOTIDE SEQUENCE [LARGE SCALE GENOMIC DNA]</scope>
    <source>
        <strain evidence="2 3">H3</strain>
    </source>
</reference>
<gene>
    <name evidence="2" type="ORF">SUH3_03360</name>
</gene>
<dbReference type="GeneID" id="68870593"/>
<protein>
    <recommendedName>
        <fullName evidence="4">DUF4034 domain-containing protein</fullName>
    </recommendedName>
</protein>
<dbReference type="AlphaFoldDB" id="A0A073J617"/>
<dbReference type="Proteomes" id="UP000027746">
    <property type="component" value="Unassembled WGS sequence"/>
</dbReference>
<dbReference type="EMBL" id="JAMD01000001">
    <property type="protein sequence ID" value="KEJ98043.1"/>
    <property type="molecule type" value="Genomic_DNA"/>
</dbReference>
<comment type="caution">
    <text evidence="2">The sequence shown here is derived from an EMBL/GenBank/DDBJ whole genome shotgun (WGS) entry which is preliminary data.</text>
</comment>